<protein>
    <submittedName>
        <fullName evidence="2">Uncharacterized protein</fullName>
    </submittedName>
</protein>
<dbReference type="AlphaFoldDB" id="A0A2I0B6I1"/>
<dbReference type="EMBL" id="KZ451908">
    <property type="protein sequence ID" value="PKA63408.1"/>
    <property type="molecule type" value="Genomic_DNA"/>
</dbReference>
<gene>
    <name evidence="2" type="ORF">AXF42_Ash005303</name>
</gene>
<evidence type="ECO:0000256" key="1">
    <source>
        <dbReference type="SAM" id="MobiDB-lite"/>
    </source>
</evidence>
<reference evidence="2 3" key="1">
    <citation type="journal article" date="2017" name="Nature">
        <title>The Apostasia genome and the evolution of orchids.</title>
        <authorList>
            <person name="Zhang G.Q."/>
            <person name="Liu K.W."/>
            <person name="Li Z."/>
            <person name="Lohaus R."/>
            <person name="Hsiao Y.Y."/>
            <person name="Niu S.C."/>
            <person name="Wang J.Y."/>
            <person name="Lin Y.C."/>
            <person name="Xu Q."/>
            <person name="Chen L.J."/>
            <person name="Yoshida K."/>
            <person name="Fujiwara S."/>
            <person name="Wang Z.W."/>
            <person name="Zhang Y.Q."/>
            <person name="Mitsuda N."/>
            <person name="Wang M."/>
            <person name="Liu G.H."/>
            <person name="Pecoraro L."/>
            <person name="Huang H.X."/>
            <person name="Xiao X.J."/>
            <person name="Lin M."/>
            <person name="Wu X.Y."/>
            <person name="Wu W.L."/>
            <person name="Chen Y.Y."/>
            <person name="Chang S.B."/>
            <person name="Sakamoto S."/>
            <person name="Ohme-Takagi M."/>
            <person name="Yagi M."/>
            <person name="Zeng S.J."/>
            <person name="Shen C.Y."/>
            <person name="Yeh C.M."/>
            <person name="Luo Y.B."/>
            <person name="Tsai W.C."/>
            <person name="Van de Peer Y."/>
            <person name="Liu Z.J."/>
        </authorList>
    </citation>
    <scope>NUCLEOTIDE SEQUENCE [LARGE SCALE GENOMIC DNA]</scope>
    <source>
        <strain evidence="3">cv. Shenzhen</strain>
        <tissue evidence="2">Stem</tissue>
    </source>
</reference>
<dbReference type="Proteomes" id="UP000236161">
    <property type="component" value="Unassembled WGS sequence"/>
</dbReference>
<evidence type="ECO:0000313" key="3">
    <source>
        <dbReference type="Proteomes" id="UP000236161"/>
    </source>
</evidence>
<feature type="compositionally biased region" description="Polar residues" evidence="1">
    <location>
        <begin position="117"/>
        <end position="135"/>
    </location>
</feature>
<proteinExistence type="predicted"/>
<organism evidence="2 3">
    <name type="scientific">Apostasia shenzhenica</name>
    <dbReference type="NCBI Taxonomy" id="1088818"/>
    <lineage>
        <taxon>Eukaryota</taxon>
        <taxon>Viridiplantae</taxon>
        <taxon>Streptophyta</taxon>
        <taxon>Embryophyta</taxon>
        <taxon>Tracheophyta</taxon>
        <taxon>Spermatophyta</taxon>
        <taxon>Magnoliopsida</taxon>
        <taxon>Liliopsida</taxon>
        <taxon>Asparagales</taxon>
        <taxon>Orchidaceae</taxon>
        <taxon>Apostasioideae</taxon>
        <taxon>Apostasia</taxon>
    </lineage>
</organism>
<feature type="region of interest" description="Disordered" evidence="1">
    <location>
        <begin position="101"/>
        <end position="143"/>
    </location>
</feature>
<name>A0A2I0B6I1_9ASPA</name>
<evidence type="ECO:0000313" key="2">
    <source>
        <dbReference type="EMBL" id="PKA63408.1"/>
    </source>
</evidence>
<keyword evidence="3" id="KW-1185">Reference proteome</keyword>
<sequence>MEYSALAFAQISDERDDDEEDGAVQHCFLIVFPSSSTLRRKLLFAFSRPFIVPSESSGGVSPTRRLDSASRVAASGRLGILTRRVEWPSQRFGVPTRRVEWPSQPTRVPTRRVEWPSQPTRSLDSASRVTSQPDSASRLGDSRGRRRFFPRAKNIARKTKKKRARNRTLADCLLRRCPNPVAAPLPTLLASDCASFRRPIAADDQPSEVACRRALLWCGRSSSSSLDWLAEVRRTILLFLCAIFSALTFDLRRSITAEDQLLPAISQRLVKLTPSLAVVPTEHLIFLCLFWQRILVLLIVMPQDS</sequence>
<accession>A0A2I0B6I1</accession>